<protein>
    <submittedName>
        <fullName evidence="1">Uncharacterized protein</fullName>
    </submittedName>
</protein>
<accession>A0A2P2L0B2</accession>
<dbReference type="EMBL" id="GGEC01030902">
    <property type="protein sequence ID" value="MBX11386.1"/>
    <property type="molecule type" value="Transcribed_RNA"/>
</dbReference>
<organism evidence="1">
    <name type="scientific">Rhizophora mucronata</name>
    <name type="common">Asiatic mangrove</name>
    <dbReference type="NCBI Taxonomy" id="61149"/>
    <lineage>
        <taxon>Eukaryota</taxon>
        <taxon>Viridiplantae</taxon>
        <taxon>Streptophyta</taxon>
        <taxon>Embryophyta</taxon>
        <taxon>Tracheophyta</taxon>
        <taxon>Spermatophyta</taxon>
        <taxon>Magnoliopsida</taxon>
        <taxon>eudicotyledons</taxon>
        <taxon>Gunneridae</taxon>
        <taxon>Pentapetalae</taxon>
        <taxon>rosids</taxon>
        <taxon>fabids</taxon>
        <taxon>Malpighiales</taxon>
        <taxon>Rhizophoraceae</taxon>
        <taxon>Rhizophora</taxon>
    </lineage>
</organism>
<proteinExistence type="predicted"/>
<sequence>MTIQRLDTVRLLLCEHGQVGMLIAAAILKIYKGCYNKISLPPFYLFAFENQS</sequence>
<name>A0A2P2L0B2_RHIMU</name>
<dbReference type="AlphaFoldDB" id="A0A2P2L0B2"/>
<reference evidence="1" key="1">
    <citation type="submission" date="2018-02" db="EMBL/GenBank/DDBJ databases">
        <title>Rhizophora mucronata_Transcriptome.</title>
        <authorList>
            <person name="Meera S.P."/>
            <person name="Sreeshan A."/>
            <person name="Augustine A."/>
        </authorList>
    </citation>
    <scope>NUCLEOTIDE SEQUENCE</scope>
    <source>
        <tissue evidence="1">Leaf</tissue>
    </source>
</reference>
<evidence type="ECO:0000313" key="1">
    <source>
        <dbReference type="EMBL" id="MBX11386.1"/>
    </source>
</evidence>